<evidence type="ECO:0008006" key="5">
    <source>
        <dbReference type="Google" id="ProtNLM"/>
    </source>
</evidence>
<sequence>MFTVALSSTLLTALSAASLALAQGTTTTPAAPAQSTYPAVPLAQKRFASPEDLPYKVDTDVGLIRGDQYGYNICNSTTENQESRCQTSYFNSIDDFCLWGPPEYGREVGDIEGIMVAWCTKPGHGTRLIPAGALQGVQWMVTPDYVQAVGYIDQTFINILRGDWGGEMDPHGADLRGNPMGGVIFSNAYNNRYEQVIEWHNFVGGNKFCFKACDPNGPNAAHFCEHIYDRIGCDYNAPNNAQNGTFESCEGENQDFPGTYTLDGQVMTYTQPAESLGPITTIPYTARMPASSNCVTHTSSLLYSALPTAASPDGPSTTAGSSNTATGSLTRTTAATGAASTSTGTSGGSQSGDADGNGASALAISGVSVLGVVFSALFFA</sequence>
<feature type="region of interest" description="Disordered" evidence="1">
    <location>
        <begin position="312"/>
        <end position="355"/>
    </location>
</feature>
<proteinExistence type="predicted"/>
<evidence type="ECO:0000313" key="3">
    <source>
        <dbReference type="EMBL" id="TEB29870.1"/>
    </source>
</evidence>
<protein>
    <recommendedName>
        <fullName evidence="5">Macrofage activating glyco protein</fullName>
    </recommendedName>
</protein>
<feature type="chain" id="PRO_5021467200" description="Macrofage activating glyco protein" evidence="2">
    <location>
        <begin position="23"/>
        <end position="380"/>
    </location>
</feature>
<name>A0A4Y7T6X3_COPMI</name>
<dbReference type="STRING" id="71717.A0A4Y7T6X3"/>
<dbReference type="Proteomes" id="UP000298030">
    <property type="component" value="Unassembled WGS sequence"/>
</dbReference>
<dbReference type="AlphaFoldDB" id="A0A4Y7T6X3"/>
<feature type="signal peptide" evidence="2">
    <location>
        <begin position="1"/>
        <end position="22"/>
    </location>
</feature>
<gene>
    <name evidence="3" type="ORF">FA13DRAFT_1792795</name>
</gene>
<evidence type="ECO:0000256" key="2">
    <source>
        <dbReference type="SAM" id="SignalP"/>
    </source>
</evidence>
<organism evidence="3 4">
    <name type="scientific">Coprinellus micaceus</name>
    <name type="common">Glistening ink-cap mushroom</name>
    <name type="synonym">Coprinus micaceus</name>
    <dbReference type="NCBI Taxonomy" id="71717"/>
    <lineage>
        <taxon>Eukaryota</taxon>
        <taxon>Fungi</taxon>
        <taxon>Dikarya</taxon>
        <taxon>Basidiomycota</taxon>
        <taxon>Agaricomycotina</taxon>
        <taxon>Agaricomycetes</taxon>
        <taxon>Agaricomycetidae</taxon>
        <taxon>Agaricales</taxon>
        <taxon>Agaricineae</taxon>
        <taxon>Psathyrellaceae</taxon>
        <taxon>Coprinellus</taxon>
    </lineage>
</organism>
<comment type="caution">
    <text evidence="3">The sequence shown here is derived from an EMBL/GenBank/DDBJ whole genome shotgun (WGS) entry which is preliminary data.</text>
</comment>
<keyword evidence="4" id="KW-1185">Reference proteome</keyword>
<reference evidence="3 4" key="1">
    <citation type="journal article" date="2019" name="Nat. Ecol. Evol.">
        <title>Megaphylogeny resolves global patterns of mushroom evolution.</title>
        <authorList>
            <person name="Varga T."/>
            <person name="Krizsan K."/>
            <person name="Foldi C."/>
            <person name="Dima B."/>
            <person name="Sanchez-Garcia M."/>
            <person name="Sanchez-Ramirez S."/>
            <person name="Szollosi G.J."/>
            <person name="Szarkandi J.G."/>
            <person name="Papp V."/>
            <person name="Albert L."/>
            <person name="Andreopoulos W."/>
            <person name="Angelini C."/>
            <person name="Antonin V."/>
            <person name="Barry K.W."/>
            <person name="Bougher N.L."/>
            <person name="Buchanan P."/>
            <person name="Buyck B."/>
            <person name="Bense V."/>
            <person name="Catcheside P."/>
            <person name="Chovatia M."/>
            <person name="Cooper J."/>
            <person name="Damon W."/>
            <person name="Desjardin D."/>
            <person name="Finy P."/>
            <person name="Geml J."/>
            <person name="Haridas S."/>
            <person name="Hughes K."/>
            <person name="Justo A."/>
            <person name="Karasinski D."/>
            <person name="Kautmanova I."/>
            <person name="Kiss B."/>
            <person name="Kocsube S."/>
            <person name="Kotiranta H."/>
            <person name="LaButti K.M."/>
            <person name="Lechner B.E."/>
            <person name="Liimatainen K."/>
            <person name="Lipzen A."/>
            <person name="Lukacs Z."/>
            <person name="Mihaltcheva S."/>
            <person name="Morgado L.N."/>
            <person name="Niskanen T."/>
            <person name="Noordeloos M.E."/>
            <person name="Ohm R.A."/>
            <person name="Ortiz-Santana B."/>
            <person name="Ovrebo C."/>
            <person name="Racz N."/>
            <person name="Riley R."/>
            <person name="Savchenko A."/>
            <person name="Shiryaev A."/>
            <person name="Soop K."/>
            <person name="Spirin V."/>
            <person name="Szebenyi C."/>
            <person name="Tomsovsky M."/>
            <person name="Tulloss R.E."/>
            <person name="Uehling J."/>
            <person name="Grigoriev I.V."/>
            <person name="Vagvolgyi C."/>
            <person name="Papp T."/>
            <person name="Martin F.M."/>
            <person name="Miettinen O."/>
            <person name="Hibbett D.S."/>
            <person name="Nagy L.G."/>
        </authorList>
    </citation>
    <scope>NUCLEOTIDE SEQUENCE [LARGE SCALE GENOMIC DNA]</scope>
    <source>
        <strain evidence="3 4">FP101781</strain>
    </source>
</reference>
<evidence type="ECO:0000313" key="4">
    <source>
        <dbReference type="Proteomes" id="UP000298030"/>
    </source>
</evidence>
<dbReference type="OrthoDB" id="2564904at2759"/>
<keyword evidence="2" id="KW-0732">Signal</keyword>
<dbReference type="EMBL" id="QPFP01000025">
    <property type="protein sequence ID" value="TEB29870.1"/>
    <property type="molecule type" value="Genomic_DNA"/>
</dbReference>
<feature type="compositionally biased region" description="Low complexity" evidence="1">
    <location>
        <begin position="316"/>
        <end position="344"/>
    </location>
</feature>
<accession>A0A4Y7T6X3</accession>
<evidence type="ECO:0000256" key="1">
    <source>
        <dbReference type="SAM" id="MobiDB-lite"/>
    </source>
</evidence>